<feature type="transmembrane region" description="Helical" evidence="1">
    <location>
        <begin position="33"/>
        <end position="58"/>
    </location>
</feature>
<dbReference type="RefSeq" id="WP_194696548.1">
    <property type="nucleotide sequence ID" value="NZ_JADKPO010000013.1"/>
</dbReference>
<keyword evidence="1" id="KW-1133">Transmembrane helix</keyword>
<dbReference type="Proteomes" id="UP000660668">
    <property type="component" value="Unassembled WGS sequence"/>
</dbReference>
<dbReference type="AlphaFoldDB" id="A0A930VP25"/>
<accession>A0A930VP25</accession>
<proteinExistence type="predicted"/>
<gene>
    <name evidence="2" type="ORF">ISU10_11530</name>
</gene>
<keyword evidence="1" id="KW-0812">Transmembrane</keyword>
<dbReference type="EMBL" id="JADKPO010000013">
    <property type="protein sequence ID" value="MBF4768398.1"/>
    <property type="molecule type" value="Genomic_DNA"/>
</dbReference>
<feature type="transmembrane region" description="Helical" evidence="1">
    <location>
        <begin position="9"/>
        <end position="27"/>
    </location>
</feature>
<organism evidence="2 3">
    <name type="scientific">Nocardioides agariphilus</name>
    <dbReference type="NCBI Taxonomy" id="433664"/>
    <lineage>
        <taxon>Bacteria</taxon>
        <taxon>Bacillati</taxon>
        <taxon>Actinomycetota</taxon>
        <taxon>Actinomycetes</taxon>
        <taxon>Propionibacteriales</taxon>
        <taxon>Nocardioidaceae</taxon>
        <taxon>Nocardioides</taxon>
    </lineage>
</organism>
<feature type="transmembrane region" description="Helical" evidence="1">
    <location>
        <begin position="79"/>
        <end position="100"/>
    </location>
</feature>
<comment type="caution">
    <text evidence="2">The sequence shown here is derived from an EMBL/GenBank/DDBJ whole genome shotgun (WGS) entry which is preliminary data.</text>
</comment>
<evidence type="ECO:0000313" key="2">
    <source>
        <dbReference type="EMBL" id="MBF4768398.1"/>
    </source>
</evidence>
<keyword evidence="1" id="KW-0472">Membrane</keyword>
<sequence length="119" mass="12405">MSDENRPSLTYPAVIAGAVAAATATVLSTRLGLVGTVIGAVVASIVSTLVSTVFVRWLERAHGRVITTRDRGPRAWQRIAVGIAAVSLVAVAFHTGLGLLTSDLPRDAFASRLLTQLGL</sequence>
<name>A0A930VP25_9ACTN</name>
<reference evidence="2" key="1">
    <citation type="submission" date="2020-11" db="EMBL/GenBank/DDBJ databases">
        <title>Nocardioides cynanchi sp. nov., isolated from soil of rhizosphere of Cynanchum wilfordii.</title>
        <authorList>
            <person name="Lee J.-S."/>
            <person name="Suh M.K."/>
            <person name="Kim J.-S."/>
        </authorList>
    </citation>
    <scope>NUCLEOTIDE SEQUENCE</scope>
    <source>
        <strain evidence="2">KCTC 19276</strain>
    </source>
</reference>
<keyword evidence="3" id="KW-1185">Reference proteome</keyword>
<evidence type="ECO:0000256" key="1">
    <source>
        <dbReference type="SAM" id="Phobius"/>
    </source>
</evidence>
<protein>
    <submittedName>
        <fullName evidence="2">Uncharacterized protein</fullName>
    </submittedName>
</protein>
<evidence type="ECO:0000313" key="3">
    <source>
        <dbReference type="Proteomes" id="UP000660668"/>
    </source>
</evidence>